<sequence>MPRIKLLTHIKADKELVFNLSRSIDLHKISVAQTNEEAIAGVTSGLIGPNESVTWKGKHFGVTQKLTTKITEYNYSNNFTDEMVSGAFESFKHQHIFTKEENGTLMTDIFDYRSPLMFLGKIADYLFLKRYMTKLLEERNQIIKEFAESDRWKEVNLD</sequence>
<protein>
    <recommendedName>
        <fullName evidence="3">Ligand-binding SRPBCC domain-containing protein</fullName>
    </recommendedName>
</protein>
<evidence type="ECO:0008006" key="3">
    <source>
        <dbReference type="Google" id="ProtNLM"/>
    </source>
</evidence>
<evidence type="ECO:0000313" key="1">
    <source>
        <dbReference type="EMBL" id="PTX43445.1"/>
    </source>
</evidence>
<dbReference type="InterPro" id="IPR023393">
    <property type="entry name" value="START-like_dom_sf"/>
</dbReference>
<dbReference type="RefSeq" id="WP_108171873.1">
    <property type="nucleotide sequence ID" value="NZ_QBKQ01000002.1"/>
</dbReference>
<dbReference type="EMBL" id="QBKQ01000002">
    <property type="protein sequence ID" value="PTX43445.1"/>
    <property type="molecule type" value="Genomic_DNA"/>
</dbReference>
<dbReference type="Proteomes" id="UP000244174">
    <property type="component" value="Unassembled WGS sequence"/>
</dbReference>
<proteinExistence type="predicted"/>
<dbReference type="Gene3D" id="3.30.530.20">
    <property type="match status" value="1"/>
</dbReference>
<evidence type="ECO:0000313" key="2">
    <source>
        <dbReference type="Proteomes" id="UP000244174"/>
    </source>
</evidence>
<dbReference type="AlphaFoldDB" id="A0A2T6AI05"/>
<organism evidence="1 2">
    <name type="scientific">Christiangramia gaetbulicola</name>
    <dbReference type="NCBI Taxonomy" id="703340"/>
    <lineage>
        <taxon>Bacteria</taxon>
        <taxon>Pseudomonadati</taxon>
        <taxon>Bacteroidota</taxon>
        <taxon>Flavobacteriia</taxon>
        <taxon>Flavobacteriales</taxon>
        <taxon>Flavobacteriaceae</taxon>
        <taxon>Christiangramia</taxon>
    </lineage>
</organism>
<keyword evidence="2" id="KW-1185">Reference proteome</keyword>
<comment type="caution">
    <text evidence="1">The sequence shown here is derived from an EMBL/GenBank/DDBJ whole genome shotgun (WGS) entry which is preliminary data.</text>
</comment>
<dbReference type="SUPFAM" id="SSF55961">
    <property type="entry name" value="Bet v1-like"/>
    <property type="match status" value="1"/>
</dbReference>
<reference evidence="1 2" key="1">
    <citation type="submission" date="2018-04" db="EMBL/GenBank/DDBJ databases">
        <title>Genomic Encyclopedia of Archaeal and Bacterial Type Strains, Phase II (KMG-II): from individual species to whole genera.</title>
        <authorList>
            <person name="Goeker M."/>
        </authorList>
    </citation>
    <scope>NUCLEOTIDE SEQUENCE [LARGE SCALE GENOMIC DNA]</scope>
    <source>
        <strain evidence="1 2">DSM 23082</strain>
    </source>
</reference>
<dbReference type="CDD" id="cd07820">
    <property type="entry name" value="SRPBCC_3"/>
    <property type="match status" value="1"/>
</dbReference>
<name>A0A2T6AI05_9FLAO</name>
<gene>
    <name evidence="1" type="ORF">C8P64_1973</name>
</gene>
<dbReference type="OrthoDB" id="9801773at2"/>
<accession>A0A2T6AI05</accession>